<dbReference type="AlphaFoldDB" id="A0AAD0PUC1"/>
<proteinExistence type="predicted"/>
<evidence type="ECO:0000313" key="1">
    <source>
        <dbReference type="EMBL" id="AXH59500.1"/>
    </source>
</evidence>
<keyword evidence="1" id="KW-0255">Endonuclease</keyword>
<geneLocation type="plasmid" evidence="2">
    <name>pmppla107</name>
</geneLocation>
<protein>
    <submittedName>
        <fullName evidence="1">HNH endonuclease</fullName>
    </submittedName>
</protein>
<keyword evidence="1" id="KW-0378">Hydrolase</keyword>
<gene>
    <name evidence="1" type="ORF">PLA107_030195</name>
</gene>
<accession>A0AAD0PUC1</accession>
<organism evidence="1 2">
    <name type="scientific">Pseudomonas amygdali pv. lachrymans str. M301315</name>
    <dbReference type="NCBI Taxonomy" id="629260"/>
    <lineage>
        <taxon>Bacteria</taxon>
        <taxon>Pseudomonadati</taxon>
        <taxon>Pseudomonadota</taxon>
        <taxon>Gammaproteobacteria</taxon>
        <taxon>Pseudomonadales</taxon>
        <taxon>Pseudomonadaceae</taxon>
        <taxon>Pseudomonas</taxon>
        <taxon>Pseudomonas amygdali</taxon>
    </lineage>
</organism>
<name>A0AAD0PUC1_PSEAV</name>
<dbReference type="Proteomes" id="UP000006426">
    <property type="component" value="Plasmid pmppla107"/>
</dbReference>
<reference evidence="1 2" key="1">
    <citation type="journal article" date="2011" name="PLoS Pathog.">
        <title>Dynamic evolution of pathogenicity revealed by sequencing and comparative genomics of 19 Pseudomonas syringae isolates.</title>
        <authorList>
            <person name="Baltrus D.A."/>
            <person name="Nishimura M.T."/>
            <person name="Romanchuk A."/>
            <person name="Chang J.H."/>
            <person name="Mukhtar M.S."/>
            <person name="Cherkis K."/>
            <person name="Roach J."/>
            <person name="Grant S.R."/>
            <person name="Jones C.D."/>
            <person name="Dangl J.L."/>
        </authorList>
    </citation>
    <scope>NUCLEOTIDE SEQUENCE [LARGE SCALE GENOMIC DNA]</scope>
    <source>
        <strain evidence="1 2">M301315</strain>
    </source>
</reference>
<evidence type="ECO:0000313" key="2">
    <source>
        <dbReference type="Proteomes" id="UP000006426"/>
    </source>
</evidence>
<dbReference type="GO" id="GO:0004519">
    <property type="term" value="F:endonuclease activity"/>
    <property type="evidence" value="ECO:0007669"/>
    <property type="project" value="UniProtKB-KW"/>
</dbReference>
<keyword evidence="1" id="KW-0614">Plasmid</keyword>
<keyword evidence="1" id="KW-0540">Nuclease</keyword>
<dbReference type="EMBL" id="CP031226">
    <property type="protein sequence ID" value="AXH59500.1"/>
    <property type="molecule type" value="Genomic_DNA"/>
</dbReference>
<sequence>MCHHLGFAGIQNRGKLIYLPETEIDQAGLNQVVRMLWVAEATSKGDLKNTATNLLSRLDRADIPVKSLLGSSEPSIIGDFMAGLSPEEYAQRHIGLTNIYLLPNKQAYLPYLKLWVEASKSYKPEDWVATARQKFESWKKSG</sequence>